<keyword evidence="5" id="KW-0496">Mitochondrion</keyword>
<dbReference type="SMART" id="SM00916">
    <property type="entry name" value="L51_S25_CI-B8"/>
    <property type="match status" value="1"/>
</dbReference>
<feature type="transmembrane region" description="Helical" evidence="7">
    <location>
        <begin position="548"/>
        <end position="567"/>
    </location>
</feature>
<evidence type="ECO:0000313" key="9">
    <source>
        <dbReference type="EMBL" id="ODV76007.1"/>
    </source>
</evidence>
<evidence type="ECO:0000256" key="6">
    <source>
        <dbReference type="ARBA" id="ARBA00023136"/>
    </source>
</evidence>
<feature type="transmembrane region" description="Helical" evidence="7">
    <location>
        <begin position="169"/>
        <end position="191"/>
    </location>
</feature>
<dbReference type="GO" id="GO:0016020">
    <property type="term" value="C:membrane"/>
    <property type="evidence" value="ECO:0007669"/>
    <property type="project" value="UniProtKB-SubCell"/>
</dbReference>
<dbReference type="AlphaFoldDB" id="A0A1E4S8Z0"/>
<feature type="transmembrane region" description="Helical" evidence="7">
    <location>
        <begin position="574"/>
        <end position="593"/>
    </location>
</feature>
<feature type="transmembrane region" description="Helical" evidence="7">
    <location>
        <begin position="141"/>
        <end position="163"/>
    </location>
</feature>
<dbReference type="GO" id="GO:0005739">
    <property type="term" value="C:mitochondrion"/>
    <property type="evidence" value="ECO:0007669"/>
    <property type="project" value="UniProtKB-SubCell"/>
</dbReference>
<evidence type="ECO:0000256" key="3">
    <source>
        <dbReference type="ARBA" id="ARBA00022692"/>
    </source>
</evidence>
<feature type="transmembrane region" description="Helical" evidence="7">
    <location>
        <begin position="236"/>
        <end position="260"/>
    </location>
</feature>
<dbReference type="Pfam" id="PF04172">
    <property type="entry name" value="LrgB"/>
    <property type="match status" value="1"/>
</dbReference>
<dbReference type="InterPro" id="IPR036249">
    <property type="entry name" value="Thioredoxin-like_sf"/>
</dbReference>
<evidence type="ECO:0000256" key="5">
    <source>
        <dbReference type="ARBA" id="ARBA00023128"/>
    </source>
</evidence>
<dbReference type="InterPro" id="IPR007300">
    <property type="entry name" value="CidB/LrgB"/>
</dbReference>
<evidence type="ECO:0000259" key="8">
    <source>
        <dbReference type="SMART" id="SM00916"/>
    </source>
</evidence>
<evidence type="ECO:0000313" key="10">
    <source>
        <dbReference type="Proteomes" id="UP000094389"/>
    </source>
</evidence>
<dbReference type="Proteomes" id="UP000094389">
    <property type="component" value="Unassembled WGS sequence"/>
</dbReference>
<keyword evidence="4 7" id="KW-1133">Transmembrane helix</keyword>
<dbReference type="OrthoDB" id="2502820at2759"/>
<proteinExistence type="predicted"/>
<dbReference type="InterPro" id="IPR007741">
    <property type="entry name" value="Ribosomal_mL43/mS25/NADH_DH"/>
</dbReference>
<protein>
    <recommendedName>
        <fullName evidence="8">Ribosomal protein/NADH dehydrogenase domain-containing protein</fullName>
    </recommendedName>
</protein>
<keyword evidence="10" id="KW-1185">Reference proteome</keyword>
<reference evidence="9 10" key="1">
    <citation type="journal article" date="2016" name="Proc. Natl. Acad. Sci. U.S.A.">
        <title>Comparative genomics of biotechnologically important yeasts.</title>
        <authorList>
            <person name="Riley R."/>
            <person name="Haridas S."/>
            <person name="Wolfe K.H."/>
            <person name="Lopes M.R."/>
            <person name="Hittinger C.T."/>
            <person name="Goeker M."/>
            <person name="Salamov A.A."/>
            <person name="Wisecaver J.H."/>
            <person name="Long T.M."/>
            <person name="Calvey C.H."/>
            <person name="Aerts A.L."/>
            <person name="Barry K.W."/>
            <person name="Choi C."/>
            <person name="Clum A."/>
            <person name="Coughlan A.Y."/>
            <person name="Deshpande S."/>
            <person name="Douglass A.P."/>
            <person name="Hanson S.J."/>
            <person name="Klenk H.-P."/>
            <person name="LaButti K.M."/>
            <person name="Lapidus A."/>
            <person name="Lindquist E.A."/>
            <person name="Lipzen A.M."/>
            <person name="Meier-Kolthoff J.P."/>
            <person name="Ohm R.A."/>
            <person name="Otillar R.P."/>
            <person name="Pangilinan J.L."/>
            <person name="Peng Y."/>
            <person name="Rokas A."/>
            <person name="Rosa C.A."/>
            <person name="Scheuner C."/>
            <person name="Sibirny A.A."/>
            <person name="Slot J.C."/>
            <person name="Stielow J.B."/>
            <person name="Sun H."/>
            <person name="Kurtzman C.P."/>
            <person name="Blackwell M."/>
            <person name="Grigoriev I.V."/>
            <person name="Jeffries T.W."/>
        </authorList>
    </citation>
    <scope>NUCLEOTIDE SEQUENCE [LARGE SCALE GENOMIC DNA]</scope>
    <source>
        <strain evidence="10">ATCC 18201 / CBS 1600 / BCRC 20928 / JCM 3617 / NBRC 0987 / NRRL Y-1542</strain>
    </source>
</reference>
<evidence type="ECO:0000256" key="4">
    <source>
        <dbReference type="ARBA" id="ARBA00022989"/>
    </source>
</evidence>
<dbReference type="PANTHER" id="PTHR30249:SF0">
    <property type="entry name" value="PLASTIDAL GLYCOLATE_GLYCERATE TRANSLOCATOR 1, CHLOROPLASTIC"/>
    <property type="match status" value="1"/>
</dbReference>
<feature type="transmembrane region" description="Helical" evidence="7">
    <location>
        <begin position="665"/>
        <end position="683"/>
    </location>
</feature>
<dbReference type="PANTHER" id="PTHR30249">
    <property type="entry name" value="PUTATIVE SEROTONIN TRANSPORTER"/>
    <property type="match status" value="1"/>
</dbReference>
<feature type="transmembrane region" description="Helical" evidence="7">
    <location>
        <begin position="631"/>
        <end position="653"/>
    </location>
</feature>
<sequence length="723" mass="80498">MFQALPKSRFSRHVERLNLLSSGAGSLLVPKEVKSVELVFKNRSIGGHLGAKKFWRENLPRVQFFNPSLPITVIRVEPEAGEAKQVPAVLKVEFKDGEVKKVDVKHKHSSEILKLFVKMTGATPAEEIGIKLSKHHIVHNYLKVPAGIVVVLAILYGVNEIIILTTINFPASVTCMLVLYLALIVSTMTLGKNRTNWIIGLVKIPGDFCLKWINIFFTPAFVTLPLSDWISAKEALTIAAVFVIGYVVQTVVVAYFTIALQKVLGQQRKSDVTRAEELGDLNRNTMLNGDSTAVGSSGLAGAADDESYESRRGSLATLQLQRMKTFEAVPHEIADEIARGDEDSIEMRYRDEHEASSNDIASARASDEIVQIHLTTNAKNQTISVPGRAAKPKGHLHNSYDPFTRLQGTWNRLFCERALLKQSRPTPLLSRREWIAQFVHKRFDLLVYFGVFITSLPIYYAVGYEMPLQLMIAVFTFLFVLKVPPPKYRKFLHPVLCSVGLSWLFFFIFAIIKGQNFLDSLREYKTGVTYLRLFNHRNSTSPPGAGDVFATLMDVSIVSLSMPMYTYRMDLKRHFLALLPPILLMTFGCFFVYPPMCYHLGISSQRSIGFAGRSVTLALGTPFVQALDGSIPLMAVTTVISGIIGALTCQWFFKFLRIRDDDYVTRGITLGVNCGAIATAHLLTIDPRAAAMSSLSFVLFGTFMVILASINPLAHLIKGWVGL</sequence>
<dbReference type="Pfam" id="PF05047">
    <property type="entry name" value="L51_S25_CI-B8"/>
    <property type="match status" value="1"/>
</dbReference>
<accession>A0A1E4S8Z0</accession>
<keyword evidence="3 7" id="KW-0812">Transmembrane</keyword>
<dbReference type="OMA" id="LRWMNLF"/>
<dbReference type="GeneID" id="30991426"/>
<feature type="transmembrane region" description="Helical" evidence="7">
    <location>
        <begin position="689"/>
        <end position="710"/>
    </location>
</feature>
<keyword evidence="6 7" id="KW-0472">Membrane</keyword>
<dbReference type="Gene3D" id="3.40.30.10">
    <property type="entry name" value="Glutaredoxin"/>
    <property type="match status" value="1"/>
</dbReference>
<name>A0A1E4S8Z0_CYBJN</name>
<evidence type="ECO:0000256" key="2">
    <source>
        <dbReference type="ARBA" id="ARBA00004173"/>
    </source>
</evidence>
<evidence type="ECO:0000256" key="7">
    <source>
        <dbReference type="SAM" id="Phobius"/>
    </source>
</evidence>
<evidence type="ECO:0000256" key="1">
    <source>
        <dbReference type="ARBA" id="ARBA00004141"/>
    </source>
</evidence>
<feature type="domain" description="Ribosomal protein/NADH dehydrogenase" evidence="8">
    <location>
        <begin position="43"/>
        <end position="123"/>
    </location>
</feature>
<feature type="transmembrane region" description="Helical" evidence="7">
    <location>
        <begin position="445"/>
        <end position="462"/>
    </location>
</feature>
<feature type="transmembrane region" description="Helical" evidence="7">
    <location>
        <begin position="491"/>
        <end position="512"/>
    </location>
</feature>
<organism evidence="9 10">
    <name type="scientific">Cyberlindnera jadinii (strain ATCC 18201 / CBS 1600 / BCRC 20928 / JCM 3617 / NBRC 0987 / NRRL Y-1542)</name>
    <name type="common">Torula yeast</name>
    <name type="synonym">Candida utilis</name>
    <dbReference type="NCBI Taxonomy" id="983966"/>
    <lineage>
        <taxon>Eukaryota</taxon>
        <taxon>Fungi</taxon>
        <taxon>Dikarya</taxon>
        <taxon>Ascomycota</taxon>
        <taxon>Saccharomycotina</taxon>
        <taxon>Saccharomycetes</taxon>
        <taxon>Phaffomycetales</taxon>
        <taxon>Phaffomycetaceae</taxon>
        <taxon>Cyberlindnera</taxon>
    </lineage>
</organism>
<dbReference type="RefSeq" id="XP_020073046.1">
    <property type="nucleotide sequence ID" value="XM_020217030.1"/>
</dbReference>
<comment type="subcellular location">
    <subcellularLocation>
        <location evidence="1">Membrane</location>
        <topology evidence="1">Multi-pass membrane protein</topology>
    </subcellularLocation>
    <subcellularLocation>
        <location evidence="2">Mitochondrion</location>
    </subcellularLocation>
</comment>
<feature type="transmembrane region" description="Helical" evidence="7">
    <location>
        <begin position="468"/>
        <end position="484"/>
    </location>
</feature>
<dbReference type="EMBL" id="KV453925">
    <property type="protein sequence ID" value="ODV76007.1"/>
    <property type="molecule type" value="Genomic_DNA"/>
</dbReference>
<gene>
    <name evidence="9" type="ORF">CYBJADRAFT_182207</name>
</gene>
<dbReference type="SUPFAM" id="SSF52833">
    <property type="entry name" value="Thioredoxin-like"/>
    <property type="match status" value="1"/>
</dbReference>